<protein>
    <submittedName>
        <fullName evidence="1">Uncharacterized protein</fullName>
    </submittedName>
</protein>
<proteinExistence type="predicted"/>
<dbReference type="AlphaFoldDB" id="A0A1K0IJ09"/>
<dbReference type="EMBL" id="FMSH01000321">
    <property type="protein sequence ID" value="SCU79004.1"/>
    <property type="molecule type" value="Genomic_DNA"/>
</dbReference>
<evidence type="ECO:0000313" key="1">
    <source>
        <dbReference type="EMBL" id="SCU79004.1"/>
    </source>
</evidence>
<dbReference type="RefSeq" id="WP_340527050.1">
    <property type="nucleotide sequence ID" value="NZ_FMSH01000321.1"/>
</dbReference>
<reference evidence="1" key="1">
    <citation type="submission" date="2016-09" db="EMBL/GenBank/DDBJ databases">
        <authorList>
            <person name="Capua I."/>
            <person name="De Benedictis P."/>
            <person name="Joannis T."/>
            <person name="Lombin L.H."/>
            <person name="Cattoli G."/>
        </authorList>
    </citation>
    <scope>NUCLEOTIDE SEQUENCE</scope>
    <source>
        <strain evidence="1">B9</strain>
    </source>
</reference>
<name>A0A1K0IJ09_CUPNE</name>
<accession>A0A1K0IJ09</accession>
<sequence length="107" mass="11795">MLRVTVELIPDGQDECRRTLGKIEIENIAGESLATGAYRIVMDEFDARASGQRATFRTIASLDNVERDLVRPVQLVGMALSVLAPVKRTMHSSQDEAQGLVLSREPI</sequence>
<gene>
    <name evidence="1" type="ORF">CNECB9_3880005</name>
</gene>
<organism evidence="1">
    <name type="scientific">Cupriavidus necator</name>
    <name type="common">Alcaligenes eutrophus</name>
    <name type="synonym">Ralstonia eutropha</name>
    <dbReference type="NCBI Taxonomy" id="106590"/>
    <lineage>
        <taxon>Bacteria</taxon>
        <taxon>Pseudomonadati</taxon>
        <taxon>Pseudomonadota</taxon>
        <taxon>Betaproteobacteria</taxon>
        <taxon>Burkholderiales</taxon>
        <taxon>Burkholderiaceae</taxon>
        <taxon>Cupriavidus</taxon>
    </lineage>
</organism>